<comment type="pathway">
    <text evidence="3 18">Amino-acid biosynthesis; L-isoleucine biosynthesis; L-isoleucine from 2-oxobutanoate: step 4/4.</text>
</comment>
<evidence type="ECO:0000256" key="4">
    <source>
        <dbReference type="ARBA" id="ARBA00004931"/>
    </source>
</evidence>
<dbReference type="Pfam" id="PF01063">
    <property type="entry name" value="Aminotran_4"/>
    <property type="match status" value="1"/>
</dbReference>
<dbReference type="FunFam" id="3.30.470.10:FF:000006">
    <property type="entry name" value="Branched-chain-amino-acid aminotransferase"/>
    <property type="match status" value="1"/>
</dbReference>
<proteinExistence type="inferred from homology"/>
<evidence type="ECO:0000256" key="17">
    <source>
        <dbReference type="RuleBase" id="RU004516"/>
    </source>
</evidence>
<dbReference type="UniPathway" id="UPA00049">
    <property type="reaction ID" value="UER00062"/>
</dbReference>
<comment type="pathway">
    <text evidence="4 18">Amino-acid biosynthesis; L-valine biosynthesis; L-valine from pyruvate: step 4/4.</text>
</comment>
<evidence type="ECO:0000256" key="14">
    <source>
        <dbReference type="ARBA" id="ARBA00048798"/>
    </source>
</evidence>
<comment type="similarity">
    <text evidence="6 16">Belongs to the class-IV pyridoxal-phosphate-dependent aminotransferase family.</text>
</comment>
<dbReference type="AlphaFoldDB" id="A0A660L567"/>
<comment type="function">
    <text evidence="2 18">Acts on leucine, isoleucine and valine.</text>
</comment>
<dbReference type="Proteomes" id="UP000267019">
    <property type="component" value="Unassembled WGS sequence"/>
</dbReference>
<evidence type="ECO:0000256" key="9">
    <source>
        <dbReference type="ARBA" id="ARBA00022605"/>
    </source>
</evidence>
<evidence type="ECO:0000313" key="19">
    <source>
        <dbReference type="EMBL" id="RKQ88558.1"/>
    </source>
</evidence>
<dbReference type="InterPro" id="IPR018300">
    <property type="entry name" value="Aminotrans_IV_CS"/>
</dbReference>
<keyword evidence="10 18" id="KW-0808">Transferase</keyword>
<dbReference type="InterPro" id="IPR001544">
    <property type="entry name" value="Aminotrans_IV"/>
</dbReference>
<dbReference type="NCBIfam" id="TIGR01122">
    <property type="entry name" value="ilvE_I"/>
    <property type="match status" value="1"/>
</dbReference>
<keyword evidence="9 18" id="KW-0028">Amino-acid biosynthesis</keyword>
<dbReference type="NCBIfam" id="NF006185">
    <property type="entry name" value="PRK08320.1"/>
    <property type="match status" value="1"/>
</dbReference>
<dbReference type="PROSITE" id="PS00770">
    <property type="entry name" value="AA_TRANSFER_CLASS_4"/>
    <property type="match status" value="1"/>
</dbReference>
<dbReference type="InterPro" id="IPR005785">
    <property type="entry name" value="B_amino_transI"/>
</dbReference>
<evidence type="ECO:0000256" key="18">
    <source>
        <dbReference type="RuleBase" id="RU364094"/>
    </source>
</evidence>
<dbReference type="GO" id="GO:0052656">
    <property type="term" value="F:L-isoleucine-2-oxoglutarate transaminase activity"/>
    <property type="evidence" value="ECO:0007669"/>
    <property type="project" value="RHEA"/>
</dbReference>
<dbReference type="Gene3D" id="3.30.470.10">
    <property type="match status" value="1"/>
</dbReference>
<dbReference type="NCBIfam" id="NF005146">
    <property type="entry name" value="PRK06606.1"/>
    <property type="match status" value="1"/>
</dbReference>
<accession>A0A660L567</accession>
<dbReference type="Gene3D" id="3.20.10.10">
    <property type="entry name" value="D-amino Acid Aminotransferase, subunit A, domain 2"/>
    <property type="match status" value="1"/>
</dbReference>
<evidence type="ECO:0000256" key="12">
    <source>
        <dbReference type="ARBA" id="ARBA00023304"/>
    </source>
</evidence>
<dbReference type="GO" id="GO:0005829">
    <property type="term" value="C:cytosol"/>
    <property type="evidence" value="ECO:0007669"/>
    <property type="project" value="TreeGrafter"/>
</dbReference>
<comment type="catalytic activity">
    <reaction evidence="15 18">
        <text>L-leucine + 2-oxoglutarate = 4-methyl-2-oxopentanoate + L-glutamate</text>
        <dbReference type="Rhea" id="RHEA:18321"/>
        <dbReference type="ChEBI" id="CHEBI:16810"/>
        <dbReference type="ChEBI" id="CHEBI:17865"/>
        <dbReference type="ChEBI" id="CHEBI:29985"/>
        <dbReference type="ChEBI" id="CHEBI:57427"/>
        <dbReference type="EC" id="2.6.1.42"/>
    </reaction>
</comment>
<dbReference type="CDD" id="cd01558">
    <property type="entry name" value="D-AAT_like"/>
    <property type="match status" value="1"/>
</dbReference>
<evidence type="ECO:0000256" key="16">
    <source>
        <dbReference type="RuleBase" id="RU004106"/>
    </source>
</evidence>
<organism evidence="19 20">
    <name type="scientific">Brockia lithotrophica</name>
    <dbReference type="NCBI Taxonomy" id="933949"/>
    <lineage>
        <taxon>Bacteria</taxon>
        <taxon>Bacillati</taxon>
        <taxon>Bacillota</taxon>
        <taxon>Bacilli</taxon>
        <taxon>Bacillales</taxon>
        <taxon>Bacillales Family X. Incertae Sedis</taxon>
        <taxon>Brockia</taxon>
    </lineage>
</organism>
<dbReference type="SUPFAM" id="SSF56752">
    <property type="entry name" value="D-aminoacid aminotransferase-like PLP-dependent enzymes"/>
    <property type="match status" value="1"/>
</dbReference>
<dbReference type="UniPathway" id="UPA00047">
    <property type="reaction ID" value="UER00058"/>
</dbReference>
<keyword evidence="20" id="KW-1185">Reference proteome</keyword>
<dbReference type="OrthoDB" id="9805628at2"/>
<dbReference type="FunFam" id="3.20.10.10:FF:000002">
    <property type="entry name" value="D-alanine aminotransferase"/>
    <property type="match status" value="1"/>
</dbReference>
<comment type="pathway">
    <text evidence="5 18">Amino-acid biosynthesis; L-leucine biosynthesis; L-leucine from 3-methyl-2-oxobutanoate: step 4/4.</text>
</comment>
<dbReference type="EMBL" id="RBIJ01000001">
    <property type="protein sequence ID" value="RKQ88558.1"/>
    <property type="molecule type" value="Genomic_DNA"/>
</dbReference>
<dbReference type="PANTHER" id="PTHR42743">
    <property type="entry name" value="AMINO-ACID AMINOTRANSFERASE"/>
    <property type="match status" value="1"/>
</dbReference>
<evidence type="ECO:0000256" key="3">
    <source>
        <dbReference type="ARBA" id="ARBA00004824"/>
    </source>
</evidence>
<dbReference type="InterPro" id="IPR050571">
    <property type="entry name" value="Class-IV_PLP-Dep_Aminotrnsfr"/>
</dbReference>
<evidence type="ECO:0000256" key="8">
    <source>
        <dbReference type="ARBA" id="ARBA00022576"/>
    </source>
</evidence>
<evidence type="ECO:0000256" key="5">
    <source>
        <dbReference type="ARBA" id="ARBA00005072"/>
    </source>
</evidence>
<dbReference type="InterPro" id="IPR043131">
    <property type="entry name" value="BCAT-like_N"/>
</dbReference>
<comment type="subunit">
    <text evidence="7">Homodimer.</text>
</comment>
<evidence type="ECO:0000256" key="2">
    <source>
        <dbReference type="ARBA" id="ARBA00003109"/>
    </source>
</evidence>
<dbReference type="EC" id="2.6.1.42" evidence="18"/>
<keyword evidence="8 18" id="KW-0032">Aminotransferase</keyword>
<evidence type="ECO:0000256" key="7">
    <source>
        <dbReference type="ARBA" id="ARBA00011738"/>
    </source>
</evidence>
<dbReference type="UniPathway" id="UPA00048">
    <property type="reaction ID" value="UER00073"/>
</dbReference>
<evidence type="ECO:0000313" key="20">
    <source>
        <dbReference type="Proteomes" id="UP000267019"/>
    </source>
</evidence>
<dbReference type="GO" id="GO:0009099">
    <property type="term" value="P:L-valine biosynthetic process"/>
    <property type="evidence" value="ECO:0007669"/>
    <property type="project" value="UniProtKB-UniPathway"/>
</dbReference>
<keyword evidence="12 18" id="KW-0100">Branched-chain amino acid biosynthesis</keyword>
<evidence type="ECO:0000256" key="15">
    <source>
        <dbReference type="ARBA" id="ARBA00049229"/>
    </source>
</evidence>
<comment type="catalytic activity">
    <reaction evidence="14 18">
        <text>L-isoleucine + 2-oxoglutarate = (S)-3-methyl-2-oxopentanoate + L-glutamate</text>
        <dbReference type="Rhea" id="RHEA:24801"/>
        <dbReference type="ChEBI" id="CHEBI:16810"/>
        <dbReference type="ChEBI" id="CHEBI:29985"/>
        <dbReference type="ChEBI" id="CHEBI:35146"/>
        <dbReference type="ChEBI" id="CHEBI:58045"/>
        <dbReference type="EC" id="2.6.1.42"/>
    </reaction>
</comment>
<dbReference type="InterPro" id="IPR043132">
    <property type="entry name" value="BCAT-like_C"/>
</dbReference>
<evidence type="ECO:0000256" key="13">
    <source>
        <dbReference type="ARBA" id="ARBA00048212"/>
    </source>
</evidence>
<sequence length="296" mass="32665">MAWVFVDGDFVSKEEAKLSVYDHGLLYGDGVFEGIRAYEGKVFRLREHMERLYASAHAILLEVPYSLEDFEEIVLETLRRNELATGYIRIVVTRGRGDLGLDPRSCPRASVVVIAEPLALFPKELYEKGIRLFTVAVRRPRQDILPPQVKSLNYLNNVYAKVQARRAGYDEALLLNTEGYVTEGSGENIFVVKDGALLTPPPWVGILKGITRAAVLELAKERGIPAREEVLTLTDVYTADEVFLTGTAAEIVPVVEVDGRTIGAGKPGPITGELLEAFRALTRTEGVPIAPSGRRV</sequence>
<comment type="catalytic activity">
    <reaction evidence="13 18">
        <text>L-valine + 2-oxoglutarate = 3-methyl-2-oxobutanoate + L-glutamate</text>
        <dbReference type="Rhea" id="RHEA:24813"/>
        <dbReference type="ChEBI" id="CHEBI:11851"/>
        <dbReference type="ChEBI" id="CHEBI:16810"/>
        <dbReference type="ChEBI" id="CHEBI:29985"/>
        <dbReference type="ChEBI" id="CHEBI:57762"/>
        <dbReference type="EC" id="2.6.1.42"/>
    </reaction>
</comment>
<dbReference type="RefSeq" id="WP_121443484.1">
    <property type="nucleotide sequence ID" value="NZ_RBIJ01000001.1"/>
</dbReference>
<evidence type="ECO:0000256" key="10">
    <source>
        <dbReference type="ARBA" id="ARBA00022679"/>
    </source>
</evidence>
<dbReference type="PANTHER" id="PTHR42743:SF11">
    <property type="entry name" value="AMINODEOXYCHORISMATE LYASE"/>
    <property type="match status" value="1"/>
</dbReference>
<evidence type="ECO:0000256" key="6">
    <source>
        <dbReference type="ARBA" id="ARBA00009320"/>
    </source>
</evidence>
<dbReference type="GO" id="GO:0009097">
    <property type="term" value="P:isoleucine biosynthetic process"/>
    <property type="evidence" value="ECO:0007669"/>
    <property type="project" value="UniProtKB-UniPathway"/>
</dbReference>
<dbReference type="GO" id="GO:0009098">
    <property type="term" value="P:L-leucine biosynthetic process"/>
    <property type="evidence" value="ECO:0007669"/>
    <property type="project" value="UniProtKB-UniPathway"/>
</dbReference>
<dbReference type="GO" id="GO:0052654">
    <property type="term" value="F:L-leucine-2-oxoglutarate transaminase activity"/>
    <property type="evidence" value="ECO:0007669"/>
    <property type="project" value="RHEA"/>
</dbReference>
<dbReference type="GO" id="GO:0052655">
    <property type="term" value="F:L-valine-2-oxoglutarate transaminase activity"/>
    <property type="evidence" value="ECO:0007669"/>
    <property type="project" value="RHEA"/>
</dbReference>
<evidence type="ECO:0000256" key="1">
    <source>
        <dbReference type="ARBA" id="ARBA00001933"/>
    </source>
</evidence>
<comment type="cofactor">
    <cofactor evidence="1 17">
        <name>pyridoxal 5'-phosphate</name>
        <dbReference type="ChEBI" id="CHEBI:597326"/>
    </cofactor>
</comment>
<evidence type="ECO:0000256" key="11">
    <source>
        <dbReference type="ARBA" id="ARBA00022898"/>
    </source>
</evidence>
<comment type="caution">
    <text evidence="19">The sequence shown here is derived from an EMBL/GenBank/DDBJ whole genome shotgun (WGS) entry which is preliminary data.</text>
</comment>
<keyword evidence="11 17" id="KW-0663">Pyridoxal phosphate</keyword>
<name>A0A660L567_9BACL</name>
<protein>
    <recommendedName>
        <fullName evidence="18">Branched-chain-amino-acid aminotransferase</fullName>
        <shortName evidence="18">BCAT</shortName>
        <ecNumber evidence="18">2.6.1.42</ecNumber>
    </recommendedName>
</protein>
<dbReference type="InterPro" id="IPR036038">
    <property type="entry name" value="Aminotransferase-like"/>
</dbReference>
<gene>
    <name evidence="18" type="primary">ilvE</name>
    <name evidence="19" type="ORF">C7438_0197</name>
</gene>
<reference evidence="19 20" key="1">
    <citation type="submission" date="2018-10" db="EMBL/GenBank/DDBJ databases">
        <title>Genomic Encyclopedia of Type Strains, Phase IV (KMG-IV): sequencing the most valuable type-strain genomes for metagenomic binning, comparative biology and taxonomic classification.</title>
        <authorList>
            <person name="Goeker M."/>
        </authorList>
    </citation>
    <scope>NUCLEOTIDE SEQUENCE [LARGE SCALE GENOMIC DNA]</scope>
    <source>
        <strain evidence="19 20">DSM 22653</strain>
    </source>
</reference>